<feature type="region of interest" description="Disordered" evidence="1">
    <location>
        <begin position="585"/>
        <end position="666"/>
    </location>
</feature>
<evidence type="ECO:0000256" key="1">
    <source>
        <dbReference type="SAM" id="MobiDB-lite"/>
    </source>
</evidence>
<feature type="region of interest" description="Disordered" evidence="1">
    <location>
        <begin position="464"/>
        <end position="545"/>
    </location>
</feature>
<feature type="compositionally biased region" description="Gly residues" evidence="1">
    <location>
        <begin position="750"/>
        <end position="762"/>
    </location>
</feature>
<evidence type="ECO:0000313" key="4">
    <source>
        <dbReference type="Proteomes" id="UP001163850"/>
    </source>
</evidence>
<dbReference type="InterPro" id="IPR018556">
    <property type="entry name" value="SPIN90/Ldb17_LRD"/>
</dbReference>
<feature type="compositionally biased region" description="Polar residues" evidence="1">
    <location>
        <begin position="494"/>
        <end position="509"/>
    </location>
</feature>
<dbReference type="PANTHER" id="PTHR13357:SF1">
    <property type="entry name" value="NCK-INTERACTING PROTEIN WITH SH3 DOMAIN"/>
    <property type="match status" value="1"/>
</dbReference>
<comment type="caution">
    <text evidence="3">The sequence shown here is derived from an EMBL/GenBank/DDBJ whole genome shotgun (WGS) entry which is preliminary data.</text>
</comment>
<dbReference type="GO" id="GO:0071933">
    <property type="term" value="F:Arp2/3 complex binding"/>
    <property type="evidence" value="ECO:0007669"/>
    <property type="project" value="TreeGrafter"/>
</dbReference>
<dbReference type="GO" id="GO:0030479">
    <property type="term" value="C:actin cortical patch"/>
    <property type="evidence" value="ECO:0007669"/>
    <property type="project" value="TreeGrafter"/>
</dbReference>
<dbReference type="EMBL" id="MU802237">
    <property type="protein sequence ID" value="KAJ3980014.1"/>
    <property type="molecule type" value="Genomic_DNA"/>
</dbReference>
<gene>
    <name evidence="3" type="ORF">F5890DRAFT_1569055</name>
</gene>
<accession>A0AA38PQQ4</accession>
<feature type="compositionally biased region" description="Polar residues" evidence="1">
    <location>
        <begin position="685"/>
        <end position="694"/>
    </location>
</feature>
<feature type="domain" description="SPIN90/Ldb17 leucine-rich" evidence="2">
    <location>
        <begin position="237"/>
        <end position="393"/>
    </location>
</feature>
<dbReference type="AlphaFoldDB" id="A0AA38PQQ4"/>
<feature type="compositionally biased region" description="Basic and acidic residues" evidence="1">
    <location>
        <begin position="709"/>
        <end position="718"/>
    </location>
</feature>
<reference evidence="3" key="1">
    <citation type="submission" date="2022-08" db="EMBL/GenBank/DDBJ databases">
        <authorList>
            <consortium name="DOE Joint Genome Institute"/>
            <person name="Min B."/>
            <person name="Riley R."/>
            <person name="Sierra-Patev S."/>
            <person name="Naranjo-Ortiz M."/>
            <person name="Looney B."/>
            <person name="Konkel Z."/>
            <person name="Slot J.C."/>
            <person name="Sakamoto Y."/>
            <person name="Steenwyk J.L."/>
            <person name="Rokas A."/>
            <person name="Carro J."/>
            <person name="Camarero S."/>
            <person name="Ferreira P."/>
            <person name="Molpeceres G."/>
            <person name="Ruiz-Duenas F.J."/>
            <person name="Serrano A."/>
            <person name="Henrissat B."/>
            <person name="Drula E."/>
            <person name="Hughes K.W."/>
            <person name="Mata J.L."/>
            <person name="Ishikawa N.K."/>
            <person name="Vargas-Isla R."/>
            <person name="Ushijima S."/>
            <person name="Smith C.A."/>
            <person name="Ahrendt S."/>
            <person name="Andreopoulos W."/>
            <person name="He G."/>
            <person name="Labutti K."/>
            <person name="Lipzen A."/>
            <person name="Ng V."/>
            <person name="Sandor L."/>
            <person name="Barry K."/>
            <person name="Martinez A.T."/>
            <person name="Xiao Y."/>
            <person name="Gibbons J.G."/>
            <person name="Terashima K."/>
            <person name="Hibbett D.S."/>
            <person name="Grigoriev I.V."/>
        </authorList>
    </citation>
    <scope>NUCLEOTIDE SEQUENCE</scope>
    <source>
        <strain evidence="3">TFB7829</strain>
    </source>
</reference>
<dbReference type="GO" id="GO:0006897">
    <property type="term" value="P:endocytosis"/>
    <property type="evidence" value="ECO:0007669"/>
    <property type="project" value="TreeGrafter"/>
</dbReference>
<feature type="compositionally biased region" description="Polar residues" evidence="1">
    <location>
        <begin position="766"/>
        <end position="779"/>
    </location>
</feature>
<feature type="region of interest" description="Disordered" evidence="1">
    <location>
        <begin position="685"/>
        <end position="779"/>
    </location>
</feature>
<name>A0AA38PQQ4_9AGAR</name>
<dbReference type="Pfam" id="PF09431">
    <property type="entry name" value="SPIN90_LRD"/>
    <property type="match status" value="1"/>
</dbReference>
<evidence type="ECO:0000313" key="3">
    <source>
        <dbReference type="EMBL" id="KAJ3980014.1"/>
    </source>
</evidence>
<dbReference type="InterPro" id="IPR030125">
    <property type="entry name" value="SPIN90/Ldb17"/>
</dbReference>
<evidence type="ECO:0000259" key="2">
    <source>
        <dbReference type="Pfam" id="PF09431"/>
    </source>
</evidence>
<feature type="compositionally biased region" description="Low complexity" evidence="1">
    <location>
        <begin position="605"/>
        <end position="628"/>
    </location>
</feature>
<feature type="compositionally biased region" description="Low complexity" evidence="1">
    <location>
        <begin position="480"/>
        <end position="493"/>
    </location>
</feature>
<feature type="compositionally biased region" description="Basic residues" evidence="1">
    <location>
        <begin position="653"/>
        <end position="662"/>
    </location>
</feature>
<sequence>MPHRQSRETVHNFSMPAITMEDDLGIVYLVDNAQQFWSELEDILALPKEAIPTLEQLDLTLKRSLSLCAAYHEQYLQSPFQLEHACNMLLDSELFIFHSERMSDIVTSEAQSNTNPHFQFICFHVLLSFGRRRSDFFRSHKRWQPLLPFLMDHILVEIDSDIEDTYFGNSAGFGSGSGYGGANVPVPIEAKLRSLGVRLLYEMCRVQKLSIQDLRIFDDAFLDYLFDLVEQTRHMQDDTFNYSVIKLIVALNEQFMVASIGNEPNDSDRHHHSSSASNLENQNRVLRVLMRRLGSTQTFGENMIFMLNRAQRTPEGLCMQLLVLKLLYLLFTTKGTEEYFYTNDLCVLVDVFLRELADLDDDSESLRHTYLRVLHPLLTKTQLRTVPYKRPQILYILESLIRPSNVRDVNPTTKRLVERCLGGEWCVGLARQKQIKAAKGLNGDEDNDSEISWNAADTTGGITTHTASKVNGARSHLGVGSSSSTTAGTAPTSNVTSSHASAPRTLKSSKSMEFKKSRSGTVTGHSNNNIGVPTEHDASTHAPRSPLSPLFVESFRRGSNASNASFSSANSVNSLQGIASAAAAPSASSSNSRPHPPLPPINVVSPQLSSSSSPTSTSTSKPSLSGPSPRQPRRQGTANSAHVEGAFADPNSTHHHHLHYHNQHGGLGESLNSTLVLSSLSGMSLTNTNTSPTRTHFDMDSKPGSVQMKKKEEEERGRRSAPPPPVQTKRRKPPAIPVGRLPAGGVTSSGAGGGGGGGGGGVTFTAIKSSNGVSSPLGR</sequence>
<dbReference type="GO" id="GO:0000147">
    <property type="term" value="P:actin cortical patch assembly"/>
    <property type="evidence" value="ECO:0007669"/>
    <property type="project" value="TreeGrafter"/>
</dbReference>
<organism evidence="3 4">
    <name type="scientific">Lentinula detonsa</name>
    <dbReference type="NCBI Taxonomy" id="2804962"/>
    <lineage>
        <taxon>Eukaryota</taxon>
        <taxon>Fungi</taxon>
        <taxon>Dikarya</taxon>
        <taxon>Basidiomycota</taxon>
        <taxon>Agaricomycotina</taxon>
        <taxon>Agaricomycetes</taxon>
        <taxon>Agaricomycetidae</taxon>
        <taxon>Agaricales</taxon>
        <taxon>Marasmiineae</taxon>
        <taxon>Omphalotaceae</taxon>
        <taxon>Lentinula</taxon>
    </lineage>
</organism>
<protein>
    <recommendedName>
        <fullName evidence="2">SPIN90/Ldb17 leucine-rich domain-containing protein</fullName>
    </recommendedName>
</protein>
<dbReference type="GO" id="GO:0051666">
    <property type="term" value="P:actin cortical patch localization"/>
    <property type="evidence" value="ECO:0007669"/>
    <property type="project" value="TreeGrafter"/>
</dbReference>
<feature type="compositionally biased region" description="Polar residues" evidence="1">
    <location>
        <begin position="519"/>
        <end position="531"/>
    </location>
</feature>
<dbReference type="PANTHER" id="PTHR13357">
    <property type="entry name" value="SH3 ADAPTER PROTEIN SPIN90 NCK INTERACTING PROTEIN WITH SH3 DOMAIN"/>
    <property type="match status" value="1"/>
</dbReference>
<dbReference type="Proteomes" id="UP001163850">
    <property type="component" value="Unassembled WGS sequence"/>
</dbReference>
<proteinExistence type="predicted"/>